<evidence type="ECO:0000256" key="17">
    <source>
        <dbReference type="SAM" id="MobiDB-lite"/>
    </source>
</evidence>
<dbReference type="FunFam" id="1.10.287.70:FF:000093">
    <property type="entry name" value="Calcium channel subunit Cch1"/>
    <property type="match status" value="1"/>
</dbReference>
<evidence type="ECO:0000313" key="21">
    <source>
        <dbReference type="Proteomes" id="UP000191144"/>
    </source>
</evidence>
<evidence type="ECO:0000256" key="14">
    <source>
        <dbReference type="ARBA" id="ARBA00023303"/>
    </source>
</evidence>
<gene>
    <name evidence="20" type="ORF">LAME_0E01750G</name>
</gene>
<dbReference type="GO" id="GO:0008331">
    <property type="term" value="F:high voltage-gated calcium channel activity"/>
    <property type="evidence" value="ECO:0007669"/>
    <property type="project" value="TreeGrafter"/>
</dbReference>
<accession>A0A1G4JFP8</accession>
<feature type="compositionally biased region" description="Basic and acidic residues" evidence="17">
    <location>
        <begin position="220"/>
        <end position="231"/>
    </location>
</feature>
<evidence type="ECO:0000256" key="13">
    <source>
        <dbReference type="ARBA" id="ARBA00023180"/>
    </source>
</evidence>
<feature type="transmembrane region" description="Helical" evidence="18">
    <location>
        <begin position="1434"/>
        <end position="1456"/>
    </location>
</feature>
<feature type="region of interest" description="Disordered" evidence="17">
    <location>
        <begin position="45"/>
        <end position="164"/>
    </location>
</feature>
<evidence type="ECO:0000256" key="16">
    <source>
        <dbReference type="ARBA" id="ARBA00067459"/>
    </source>
</evidence>
<feature type="compositionally biased region" description="Polar residues" evidence="17">
    <location>
        <begin position="83"/>
        <end position="120"/>
    </location>
</feature>
<feature type="compositionally biased region" description="Basic and acidic residues" evidence="17">
    <location>
        <begin position="121"/>
        <end position="149"/>
    </location>
</feature>
<dbReference type="SUPFAM" id="SSF81324">
    <property type="entry name" value="Voltage-gated potassium channels"/>
    <property type="match status" value="3"/>
</dbReference>
<dbReference type="GO" id="GO:0005509">
    <property type="term" value="F:calcium ion binding"/>
    <property type="evidence" value="ECO:0007669"/>
    <property type="project" value="InterPro"/>
</dbReference>
<evidence type="ECO:0000256" key="4">
    <source>
        <dbReference type="ARBA" id="ARBA00022553"/>
    </source>
</evidence>
<feature type="transmembrane region" description="Helical" evidence="18">
    <location>
        <begin position="674"/>
        <end position="699"/>
    </location>
</feature>
<feature type="compositionally biased region" description="Basic and acidic residues" evidence="17">
    <location>
        <begin position="14"/>
        <end position="25"/>
    </location>
</feature>
<dbReference type="OrthoDB" id="416585at2759"/>
<evidence type="ECO:0000256" key="6">
    <source>
        <dbReference type="ARBA" id="ARBA00022673"/>
    </source>
</evidence>
<evidence type="ECO:0000259" key="19">
    <source>
        <dbReference type="PROSITE" id="PS50222"/>
    </source>
</evidence>
<feature type="transmembrane region" description="Helical" evidence="18">
    <location>
        <begin position="886"/>
        <end position="905"/>
    </location>
</feature>
<keyword evidence="10 18" id="KW-1133">Transmembrane helix</keyword>
<evidence type="ECO:0000256" key="15">
    <source>
        <dbReference type="ARBA" id="ARBA00061395"/>
    </source>
</evidence>
<keyword evidence="7 18" id="KW-0812">Transmembrane</keyword>
<feature type="region of interest" description="Disordered" evidence="17">
    <location>
        <begin position="194"/>
        <end position="259"/>
    </location>
</feature>
<keyword evidence="5" id="KW-0109">Calcium transport</keyword>
<feature type="transmembrane region" description="Helical" evidence="18">
    <location>
        <begin position="1324"/>
        <end position="1346"/>
    </location>
</feature>
<feature type="transmembrane region" description="Helical" evidence="18">
    <location>
        <begin position="483"/>
        <end position="499"/>
    </location>
</feature>
<feature type="compositionally biased region" description="Polar residues" evidence="17">
    <location>
        <begin position="194"/>
        <end position="212"/>
    </location>
</feature>
<evidence type="ECO:0000256" key="8">
    <source>
        <dbReference type="ARBA" id="ARBA00022837"/>
    </source>
</evidence>
<evidence type="ECO:0000256" key="5">
    <source>
        <dbReference type="ARBA" id="ARBA00022568"/>
    </source>
</evidence>
<protein>
    <recommendedName>
        <fullName evidence="16">Calcium-channel protein CCH1</fullName>
    </recommendedName>
</protein>
<evidence type="ECO:0000256" key="12">
    <source>
        <dbReference type="ARBA" id="ARBA00023136"/>
    </source>
</evidence>
<evidence type="ECO:0000256" key="2">
    <source>
        <dbReference type="ARBA" id="ARBA00022448"/>
    </source>
</evidence>
<dbReference type="Gene3D" id="1.10.287.70">
    <property type="match status" value="4"/>
</dbReference>
<feature type="compositionally biased region" description="Polar residues" evidence="17">
    <location>
        <begin position="232"/>
        <end position="259"/>
    </location>
</feature>
<feature type="transmembrane region" description="Helical" evidence="18">
    <location>
        <begin position="333"/>
        <end position="354"/>
    </location>
</feature>
<dbReference type="EMBL" id="LT598481">
    <property type="protein sequence ID" value="SCU88959.1"/>
    <property type="molecule type" value="Genomic_DNA"/>
</dbReference>
<evidence type="ECO:0000256" key="1">
    <source>
        <dbReference type="ARBA" id="ARBA00004651"/>
    </source>
</evidence>
<feature type="transmembrane region" description="Helical" evidence="18">
    <location>
        <begin position="1727"/>
        <end position="1752"/>
    </location>
</feature>
<evidence type="ECO:0000256" key="11">
    <source>
        <dbReference type="ARBA" id="ARBA00023065"/>
    </source>
</evidence>
<sequence length="2008" mass="230373">MSRRDLTQKNPSETGDRHAADEHGSSTKPKVQVLVKIDRAETNLDLELAQSRPEETPSALDNHFERDSSDFGKDTFAKRPNLSIVTQQRGSSSTDNPRTASGQLSATSNKTHFKNLTTPSKSRDSSDATSNERHSLQIDRHSGSGERRHSLNSRTYSDTDNDDNLRSATIISTIDEGDLNDFRDLQDDFTNAMGNGSSTWLPQIRSDSNVPKTSAEADEDAHLSDYEEQRQNSRSMMRTPSPSHVRGSNSQAHESVLNTPRNLHNSSIKKFKKVGFEETEEFEERVASDSSESDSLTGLEKDNSLNLHGNSLGLFSPKNRFRVKLASIVMNKWAYRFNLFLSIWLVSTLSVAFLSDPNKLEYYSSLTGALLFAVNVLYTIDILAQIIVFGFWDDSQVFHARGEDYKTIYEIFGITKFHQRLESKYGADFVRKISPFKISYDKLAGKPAHKQIKSSVTFVGSPDKTPAEVPLHRAYARSSWNRIELISTACFWMSLFLSINDYDYKHGIRIFKALAALRILKLATEEGSQSRILNTLKFGLPQLISVCFMLLYFWTLFGILGVQSFQGSMRRQCVWTNPNDPSESYTNSMQFCGGYLEPVTKKKMPYIFSDNEDGPISKGFLCPQYSKCVSTENPFNGRVSFDNILSSMELVFVTISANTFTDIMYYTMDSDSMAASLFFVFCIFFLNIWMINLMIAVLVSSFEKANKLSRKGLRKEAPSLIERVRKKIMKLVESKANLKELPNWSLVCLKWYQKVEFIFVLVIVADLIIQATLNSESSEDQMETIFMFDRAANYVLLFESLIRIICFLPNLWKLLMTPTYMFDICSCIVSVIITIPQNRKALGQGYYWLNILQILRFYRVITMIEVTRNLWKQVLGNALLIWNLSGFYFLFLFLVSVIMSVYFTGSVPETEKGEIPFAFYDLSNSFLTLFIIGSTENWTDSLYAVQQYAPNYSSQFFGSVLLIVWFFLANFVMLNIFIAIIAESLDTPEEGKRSLQIRHYLQHVYPEKIKEFTSSTLARRIKKRIFKDSTDETSRDFRQFLFRGTAIVSIAQQHNIMDLNDVGKKPNEYFPRLSKLGFGKLKKLPFLKPFTENPFGNKPEVVYIESTDSEGLNKRYTLKLNDFEEDKLKYMRVHPFYNNTYFIFPPNHIFRQFCQSLVPPCVGKRTDGIRFFEDNTNIYESDSNFRHLKRDIFVGFISITTILMVIYSCFITPLYRMKHFAVREWSKYFDATFVIIFSLEFIIKTVADGLIHTPNAYLRNPWNCIDITVLVSIWIDFVANLKNDDDLSRLFRGLTALRALRCLTISKTARATFNQVLFDGIGKIIGAATISLTVLFPFSVWGLGILRGRLGVCNDGVDLSKCYNEFTSEVFDWEILMPRTYSEPYLYMNSISSAFRSLYEIVSLEGWVDILTNSMASTGVGTVPEPFATTTNGLFFVLFNFLSMVFILTLFVSFIIRNHARTTGSAFLTIEEKSWLEVKRLLSQARPEPSPEILSMGSVRLFIYRLAVEKSFFWYALFLQLMLYVHILTLLVYTYQENGSLQSYQNAVFMLSTTVFLIQEIFYIIGKGTRLWFAKKWDVFKFFIVICSFALNIARIVRHEAILGFTNIRDLFQLVIFLFVIPQNDVLSELISTAMASMPSILSLTYTWGILFLVYAIALNQIFGLTKLGPNTTGNLNFRTVVKSLIVLFRCSFGEGWNYIMDDITVTEPFCYVDESTGHSDCGSKPYAYVLLMSWNILSMYIFLNMFVSLVLESFSYLYHSGSGSKAVASRDEIRRFKNAWKKFDPDGVGEIEHSQLPRLMHSFDGKLSFKVWEGRLSVKNLVANYMTVNPLDAYDVKVDLVGLNEELQSIDRAKIMERKQQYRRFVQEAHYLSAFKNGITFSKIIQQIPLYTAYSPQECLGIDDYVKRLYVMGKVDKFLDNERNVEVLEMVVTRWKYLSECRSFRSRPTRPRPKYASNLSSTELDPPDTPGLDVGINNFSWSPRQVHQNRSGSFDLYWGSTGSHSSQ</sequence>
<dbReference type="InterPro" id="IPR005821">
    <property type="entry name" value="Ion_trans_dom"/>
</dbReference>
<feature type="transmembrane region" description="Helical" evidence="18">
    <location>
        <begin position="1547"/>
        <end position="1566"/>
    </location>
</feature>
<dbReference type="InterPro" id="IPR027359">
    <property type="entry name" value="Volt_channel_dom_sf"/>
</dbReference>
<dbReference type="Pfam" id="PF00520">
    <property type="entry name" value="Ion_trans"/>
    <property type="match status" value="4"/>
</dbReference>
<dbReference type="Proteomes" id="UP000191144">
    <property type="component" value="Chromosome E"/>
</dbReference>
<dbReference type="FunFam" id="1.10.287.70:FF:000118">
    <property type="entry name" value="Calcium channel subunit Cch1"/>
    <property type="match status" value="1"/>
</dbReference>
<name>A0A1G4JFP8_9SACH</name>
<dbReference type="Gene3D" id="1.20.120.350">
    <property type="entry name" value="Voltage-gated potassium channels. Chain C"/>
    <property type="match status" value="1"/>
</dbReference>
<keyword evidence="9" id="KW-0851">Voltage-gated channel</keyword>
<dbReference type="InterPro" id="IPR050599">
    <property type="entry name" value="VDCC_alpha-1_subunit"/>
</dbReference>
<feature type="transmembrane region" description="Helical" evidence="18">
    <location>
        <begin position="1641"/>
        <end position="1663"/>
    </location>
</feature>
<keyword evidence="14" id="KW-0407">Ion channel</keyword>
<evidence type="ECO:0000256" key="10">
    <source>
        <dbReference type="ARBA" id="ARBA00022989"/>
    </source>
</evidence>
<feature type="transmembrane region" description="Helical" evidence="18">
    <location>
        <begin position="751"/>
        <end position="773"/>
    </location>
</feature>
<dbReference type="GO" id="GO:0005891">
    <property type="term" value="C:voltage-gated calcium channel complex"/>
    <property type="evidence" value="ECO:0007669"/>
    <property type="project" value="TreeGrafter"/>
</dbReference>
<keyword evidence="8" id="KW-0106">Calcium</keyword>
<dbReference type="Gene3D" id="1.10.238.10">
    <property type="entry name" value="EF-hand"/>
    <property type="match status" value="1"/>
</dbReference>
<keyword evidence="11" id="KW-0406">Ion transport</keyword>
<dbReference type="InterPro" id="IPR002048">
    <property type="entry name" value="EF_hand_dom"/>
</dbReference>
<feature type="transmembrane region" description="Helical" evidence="18">
    <location>
        <begin position="1228"/>
        <end position="1247"/>
    </location>
</feature>
<feature type="compositionally biased region" description="Basic and acidic residues" evidence="17">
    <location>
        <begin position="62"/>
        <end position="77"/>
    </location>
</feature>
<keyword evidence="3" id="KW-1003">Cell membrane</keyword>
<comment type="similarity">
    <text evidence="15">Belongs to the calcium channel alpha-1 subunit (TC 1.A.1.11) family.</text>
</comment>
<feature type="transmembrane region" description="Helical" evidence="18">
    <location>
        <begin position="1512"/>
        <end position="1535"/>
    </location>
</feature>
<evidence type="ECO:0000256" key="7">
    <source>
        <dbReference type="ARBA" id="ARBA00022692"/>
    </source>
</evidence>
<evidence type="ECO:0000256" key="18">
    <source>
        <dbReference type="SAM" id="Phobius"/>
    </source>
</evidence>
<feature type="transmembrane region" description="Helical" evidence="18">
    <location>
        <begin position="1578"/>
        <end position="1596"/>
    </location>
</feature>
<feature type="transmembrane region" description="Helical" evidence="18">
    <location>
        <begin position="955"/>
        <end position="982"/>
    </location>
</feature>
<evidence type="ECO:0000313" key="20">
    <source>
        <dbReference type="EMBL" id="SCU88959.1"/>
    </source>
</evidence>
<feature type="transmembrane region" description="Helical" evidence="18">
    <location>
        <begin position="366"/>
        <end position="392"/>
    </location>
</feature>
<dbReference type="PANTHER" id="PTHR45628:SF7">
    <property type="entry name" value="VOLTAGE-DEPENDENT CALCIUM CHANNEL TYPE A SUBUNIT ALPHA-1"/>
    <property type="match status" value="1"/>
</dbReference>
<feature type="domain" description="EF-hand" evidence="19">
    <location>
        <begin position="1772"/>
        <end position="1807"/>
    </location>
</feature>
<organism evidence="20 21">
    <name type="scientific">Lachancea meyersii CBS 8951</name>
    <dbReference type="NCBI Taxonomy" id="1266667"/>
    <lineage>
        <taxon>Eukaryota</taxon>
        <taxon>Fungi</taxon>
        <taxon>Dikarya</taxon>
        <taxon>Ascomycota</taxon>
        <taxon>Saccharomycotina</taxon>
        <taxon>Saccharomycetes</taxon>
        <taxon>Saccharomycetales</taxon>
        <taxon>Saccharomycetaceae</taxon>
        <taxon>Lachancea</taxon>
    </lineage>
</organism>
<dbReference type="PANTHER" id="PTHR45628">
    <property type="entry name" value="VOLTAGE-DEPENDENT CALCIUM CHANNEL TYPE A SUBUNIT ALPHA-1"/>
    <property type="match status" value="1"/>
</dbReference>
<feature type="region of interest" description="Disordered" evidence="17">
    <location>
        <begin position="1"/>
        <end position="32"/>
    </location>
</feature>
<feature type="transmembrane region" description="Helical" evidence="18">
    <location>
        <begin position="543"/>
        <end position="562"/>
    </location>
</feature>
<evidence type="ECO:0000256" key="3">
    <source>
        <dbReference type="ARBA" id="ARBA00022475"/>
    </source>
</evidence>
<dbReference type="GO" id="GO:0098703">
    <property type="term" value="P:calcium ion import across plasma membrane"/>
    <property type="evidence" value="ECO:0007669"/>
    <property type="project" value="TreeGrafter"/>
</dbReference>
<reference evidence="21" key="1">
    <citation type="submission" date="2016-03" db="EMBL/GenBank/DDBJ databases">
        <authorList>
            <person name="Devillers Hugo."/>
        </authorList>
    </citation>
    <scope>NUCLEOTIDE SEQUENCE [LARGE SCALE GENOMIC DNA]</scope>
</reference>
<evidence type="ECO:0000256" key="9">
    <source>
        <dbReference type="ARBA" id="ARBA00022882"/>
    </source>
</evidence>
<keyword evidence="21" id="KW-1185">Reference proteome</keyword>
<keyword evidence="13" id="KW-0325">Glycoprotein</keyword>
<keyword evidence="12 18" id="KW-0472">Membrane</keyword>
<dbReference type="PROSITE" id="PS50222">
    <property type="entry name" value="EF_HAND_2"/>
    <property type="match status" value="1"/>
</dbReference>
<feature type="transmembrane region" description="Helical" evidence="18">
    <location>
        <begin position="794"/>
        <end position="812"/>
    </location>
</feature>
<keyword evidence="2" id="KW-0813">Transport</keyword>
<keyword evidence="4" id="KW-0597">Phosphoprotein</keyword>
<proteinExistence type="inferred from homology"/>
<keyword evidence="6" id="KW-0107">Calcium channel</keyword>
<feature type="region of interest" description="Disordered" evidence="17">
    <location>
        <begin position="1946"/>
        <end position="1971"/>
    </location>
</feature>
<feature type="transmembrane region" description="Helical" evidence="18">
    <location>
        <begin position="1192"/>
        <end position="1216"/>
    </location>
</feature>
<comment type="subcellular location">
    <subcellularLocation>
        <location evidence="1">Cell membrane</location>
        <topology evidence="1">Multi-pass membrane protein</topology>
    </subcellularLocation>
</comment>